<reference evidence="6 7" key="1">
    <citation type="submission" date="2020-12" db="EMBL/GenBank/DDBJ databases">
        <title>Microbacterium sp. HY060.</title>
        <authorList>
            <person name="Zhou J."/>
        </authorList>
    </citation>
    <scope>NUCLEOTIDE SEQUENCE [LARGE SCALE GENOMIC DNA]</scope>
    <source>
        <strain evidence="6 7">HY60</strain>
    </source>
</reference>
<dbReference type="SUPFAM" id="SSF51735">
    <property type="entry name" value="NAD(P)-binding Rossmann-fold domains"/>
    <property type="match status" value="1"/>
</dbReference>
<dbReference type="Pfam" id="PF00107">
    <property type="entry name" value="ADH_zinc_N"/>
    <property type="match status" value="1"/>
</dbReference>
<feature type="domain" description="Enoyl reductase (ER)" evidence="5">
    <location>
        <begin position="8"/>
        <end position="344"/>
    </location>
</feature>
<protein>
    <submittedName>
        <fullName evidence="6">Alcohol dehydrogenase catalytic domain-containing protein</fullName>
    </submittedName>
</protein>
<proteinExistence type="predicted"/>
<dbReference type="InterPro" id="IPR011032">
    <property type="entry name" value="GroES-like_sf"/>
</dbReference>
<dbReference type="SMART" id="SM00829">
    <property type="entry name" value="PKS_ER"/>
    <property type="match status" value="1"/>
</dbReference>
<sequence length="346" mass="36623">MKAALIRAERDRKILVTEDVPRPEISPSQVLVRIHVAGICGSDLHGFMDAAGTARRDGLIMSHEAAGIVEEIGSAVESVTVGDRVTVDPQVVCGQCEPCRNGWISICDNKRVTGSSLRGFEQGSMAEYLAVESSQVYNLPENLTYAMGALIEPLSNAIHVINRASIRLGDTVVVLGAGTLGLCMIQAARAAGAGRIVASDTSDFRLTVARQLGADVTVNPLTAKLRDVVSAETDGVGADVVIESVGIDATYQDTIHIVRKRGRIMFFGAVQPTVSVDLMPILHKEIDIVGCTGANDETQIAIDMMASGAIDIAPLLTHSFSLDEAQAAFDAMADPSIDTIKVQVTV</sequence>
<dbReference type="InterPro" id="IPR013149">
    <property type="entry name" value="ADH-like_C"/>
</dbReference>
<keyword evidence="7" id="KW-1185">Reference proteome</keyword>
<dbReference type="InterPro" id="IPR013154">
    <property type="entry name" value="ADH-like_N"/>
</dbReference>
<evidence type="ECO:0000259" key="5">
    <source>
        <dbReference type="SMART" id="SM00829"/>
    </source>
</evidence>
<dbReference type="InterPro" id="IPR050129">
    <property type="entry name" value="Zn_alcohol_dh"/>
</dbReference>
<dbReference type="SUPFAM" id="SSF50129">
    <property type="entry name" value="GroES-like"/>
    <property type="match status" value="1"/>
</dbReference>
<evidence type="ECO:0000256" key="3">
    <source>
        <dbReference type="ARBA" id="ARBA00022833"/>
    </source>
</evidence>
<keyword evidence="2" id="KW-0479">Metal-binding</keyword>
<dbReference type="RefSeq" id="WP_166987401.1">
    <property type="nucleotide sequence ID" value="NZ_CP061169.1"/>
</dbReference>
<evidence type="ECO:0000256" key="4">
    <source>
        <dbReference type="ARBA" id="ARBA00023002"/>
    </source>
</evidence>
<dbReference type="PANTHER" id="PTHR43401:SF2">
    <property type="entry name" value="L-THREONINE 3-DEHYDROGENASE"/>
    <property type="match status" value="1"/>
</dbReference>
<evidence type="ECO:0000313" key="6">
    <source>
        <dbReference type="EMBL" id="QPZ38121.1"/>
    </source>
</evidence>
<organism evidence="6 7">
    <name type="scientific">Paramicrobacterium chengjingii</name>
    <dbReference type="NCBI Taxonomy" id="2769067"/>
    <lineage>
        <taxon>Bacteria</taxon>
        <taxon>Bacillati</taxon>
        <taxon>Actinomycetota</taxon>
        <taxon>Actinomycetes</taxon>
        <taxon>Micrococcales</taxon>
        <taxon>Microbacteriaceae</taxon>
        <taxon>Paramicrobacterium</taxon>
    </lineage>
</organism>
<comment type="cofactor">
    <cofactor evidence="1">
        <name>Zn(2+)</name>
        <dbReference type="ChEBI" id="CHEBI:29105"/>
    </cofactor>
</comment>
<dbReference type="Pfam" id="PF08240">
    <property type="entry name" value="ADH_N"/>
    <property type="match status" value="1"/>
</dbReference>
<dbReference type="PANTHER" id="PTHR43401">
    <property type="entry name" value="L-THREONINE 3-DEHYDROGENASE"/>
    <property type="match status" value="1"/>
</dbReference>
<evidence type="ECO:0000256" key="1">
    <source>
        <dbReference type="ARBA" id="ARBA00001947"/>
    </source>
</evidence>
<dbReference type="InterPro" id="IPR036291">
    <property type="entry name" value="NAD(P)-bd_dom_sf"/>
</dbReference>
<keyword evidence="3" id="KW-0862">Zinc</keyword>
<evidence type="ECO:0000256" key="2">
    <source>
        <dbReference type="ARBA" id="ARBA00022723"/>
    </source>
</evidence>
<keyword evidence="4" id="KW-0560">Oxidoreductase</keyword>
<accession>A0ABX6YH90</accession>
<name>A0ABX6YH90_9MICO</name>
<dbReference type="EMBL" id="CP061169">
    <property type="protein sequence ID" value="QPZ38121.1"/>
    <property type="molecule type" value="Genomic_DNA"/>
</dbReference>
<dbReference type="Proteomes" id="UP000662814">
    <property type="component" value="Chromosome"/>
</dbReference>
<gene>
    <name evidence="6" type="ORF">HCR76_15230</name>
</gene>
<evidence type="ECO:0000313" key="7">
    <source>
        <dbReference type="Proteomes" id="UP000662814"/>
    </source>
</evidence>
<dbReference type="Gene3D" id="3.40.50.720">
    <property type="entry name" value="NAD(P)-binding Rossmann-like Domain"/>
    <property type="match status" value="1"/>
</dbReference>
<dbReference type="Gene3D" id="3.90.180.10">
    <property type="entry name" value="Medium-chain alcohol dehydrogenases, catalytic domain"/>
    <property type="match status" value="1"/>
</dbReference>
<dbReference type="InterPro" id="IPR020843">
    <property type="entry name" value="ER"/>
</dbReference>